<dbReference type="EMBL" id="CP093366">
    <property type="protein sequence ID" value="UQS82788.1"/>
    <property type="molecule type" value="Genomic_DNA"/>
</dbReference>
<evidence type="ECO:0000313" key="6">
    <source>
        <dbReference type="EMBL" id="UQS82788.1"/>
    </source>
</evidence>
<dbReference type="Proteomes" id="UP000831495">
    <property type="component" value="Chromosome"/>
</dbReference>
<dbReference type="InterPro" id="IPR030378">
    <property type="entry name" value="G_CP_dom"/>
</dbReference>
<dbReference type="CDD" id="cd01856">
    <property type="entry name" value="YlqF"/>
    <property type="match status" value="1"/>
</dbReference>
<protein>
    <recommendedName>
        <fullName evidence="1 4">Ribosome biogenesis GTPase A</fullName>
    </recommendedName>
</protein>
<dbReference type="Pfam" id="PF01926">
    <property type="entry name" value="MMR_HSR1"/>
    <property type="match status" value="1"/>
</dbReference>
<organism evidence="6 7">
    <name type="scientific">Bombilactobacillus folatiphilus</name>
    <dbReference type="NCBI Taxonomy" id="2923362"/>
    <lineage>
        <taxon>Bacteria</taxon>
        <taxon>Bacillati</taxon>
        <taxon>Bacillota</taxon>
        <taxon>Bacilli</taxon>
        <taxon>Lactobacillales</taxon>
        <taxon>Lactobacillaceae</taxon>
        <taxon>Bombilactobacillus</taxon>
    </lineage>
</organism>
<reference evidence="6" key="1">
    <citation type="journal article" date="2022" name="Int. J. Syst. Evol. Microbiol.">
        <title>Apilactobacillus apisilvae sp. nov., Nicolia spurrieriana gen. nov. sp. nov., Bombilactobacillus folatiphilus sp. nov. and Bombilactobacillus thymidiniphilus sp. nov., four new lactic acid bacterial isolates from stingless bees Tetragonula carbonaria and Austroplebeia australis.</title>
        <authorList>
            <person name="Oliphant S.A."/>
            <person name="Watson-Haigh N.S."/>
            <person name="Sumby K.M."/>
            <person name="Gardner J."/>
            <person name="Groom S."/>
            <person name="Jiranek V."/>
        </authorList>
    </citation>
    <scope>NUCLEOTIDE SEQUENCE</scope>
    <source>
        <strain evidence="6">SG4_D2</strain>
    </source>
</reference>
<gene>
    <name evidence="6" type="primary">ylqF</name>
    <name evidence="6" type="ORF">MOO45_03870</name>
</gene>
<evidence type="ECO:0000256" key="3">
    <source>
        <dbReference type="ARBA" id="ARBA00023134"/>
    </source>
</evidence>
<sequence>MQIQWYPGHMNKAKNQIQDRLKLVDLVLEIRDARLPQSSTNPVLEQIIKAKQRIIILNKADLADPLMTQQWLRDLQAQQQMALALDAQHTNKLQVIQSAVQELMQAKIQKYQQSGVRNYKLRAMCIGIPNVGKSTILNKLVGKKVAVTGNKPGVTKNQNWLKTTSNLELLDTPGVLWPKIDDEQVGYNLALTGAISDRLIPVQDLAVYALEFWQHEYPDRLQTNYQLTEQELVLPPAKLLVYLTQKWTGNDDFERASRRIIQDIRQGLLGQYTLDRVQVNGE</sequence>
<dbReference type="InterPro" id="IPR023179">
    <property type="entry name" value="GTP-bd_ortho_bundle_sf"/>
</dbReference>
<evidence type="ECO:0000256" key="2">
    <source>
        <dbReference type="ARBA" id="ARBA00022741"/>
    </source>
</evidence>
<comment type="subcellular location">
    <subcellularLocation>
        <location evidence="4">Cytoplasm</location>
    </subcellularLocation>
</comment>
<keyword evidence="7" id="KW-1185">Reference proteome</keyword>
<keyword evidence="3 4" id="KW-0342">GTP-binding</keyword>
<evidence type="ECO:0000256" key="1">
    <source>
        <dbReference type="ARBA" id="ARBA00014898"/>
    </source>
</evidence>
<keyword evidence="2 4" id="KW-0547">Nucleotide-binding</keyword>
<dbReference type="InterPro" id="IPR006073">
    <property type="entry name" value="GTP-bd"/>
</dbReference>
<name>A0ABY4PAL5_9LACO</name>
<proteinExistence type="inferred from homology"/>
<dbReference type="NCBIfam" id="TIGR03596">
    <property type="entry name" value="GTPase_YlqF"/>
    <property type="match status" value="1"/>
</dbReference>
<dbReference type="PIRSF" id="PIRSF006230">
    <property type="entry name" value="MG442"/>
    <property type="match status" value="1"/>
</dbReference>
<dbReference type="PANTHER" id="PTHR45782">
    <property type="entry name" value="MITOCHONDRIAL RIBOSOME-ASSOCIATED GTPASE 1"/>
    <property type="match status" value="1"/>
</dbReference>
<keyword evidence="4" id="KW-0963">Cytoplasm</keyword>
<dbReference type="PANTHER" id="PTHR45782:SF4">
    <property type="entry name" value="MITOCHONDRIAL RIBOSOME-ASSOCIATED GTPASE 1"/>
    <property type="match status" value="1"/>
</dbReference>
<dbReference type="InterPro" id="IPR019991">
    <property type="entry name" value="GTP-bd_ribosome_bgen"/>
</dbReference>
<accession>A0ABY4PAL5</accession>
<evidence type="ECO:0000256" key="4">
    <source>
        <dbReference type="PIRNR" id="PIRNR006230"/>
    </source>
</evidence>
<dbReference type="PROSITE" id="PS51721">
    <property type="entry name" value="G_CP"/>
    <property type="match status" value="1"/>
</dbReference>
<comment type="similarity">
    <text evidence="4">Belongs to the TRAFAC class YlqF/YawG GTPase family. MTG1 subfamily.</text>
</comment>
<dbReference type="InterPro" id="IPR027417">
    <property type="entry name" value="P-loop_NTPase"/>
</dbReference>
<dbReference type="Gene3D" id="1.10.1580.10">
    <property type="match status" value="1"/>
</dbReference>
<comment type="function">
    <text evidence="4">Required for a late step of 50S ribosomal subunit assembly. Has GTPase activity.</text>
</comment>
<evidence type="ECO:0000313" key="7">
    <source>
        <dbReference type="Proteomes" id="UP000831495"/>
    </source>
</evidence>
<dbReference type="Gene3D" id="3.40.50.300">
    <property type="entry name" value="P-loop containing nucleotide triphosphate hydrolases"/>
    <property type="match status" value="1"/>
</dbReference>
<dbReference type="RefSeq" id="WP_249515066.1">
    <property type="nucleotide sequence ID" value="NZ_CP093366.1"/>
</dbReference>
<dbReference type="InterPro" id="IPR016478">
    <property type="entry name" value="GTPase_MTG1"/>
</dbReference>
<dbReference type="SUPFAM" id="SSF52540">
    <property type="entry name" value="P-loop containing nucleoside triphosphate hydrolases"/>
    <property type="match status" value="1"/>
</dbReference>
<feature type="domain" description="CP-type G" evidence="5">
    <location>
        <begin position="14"/>
        <end position="178"/>
    </location>
</feature>
<evidence type="ECO:0000259" key="5">
    <source>
        <dbReference type="PROSITE" id="PS51721"/>
    </source>
</evidence>